<dbReference type="InterPro" id="IPR027799">
    <property type="entry name" value="Rtf2_RING-finger"/>
</dbReference>
<dbReference type="PANTHER" id="PTHR12775">
    <property type="entry name" value="PROTEIN C20ORF43 HOMOLOG"/>
    <property type="match status" value="1"/>
</dbReference>
<evidence type="ECO:0000256" key="4">
    <source>
        <dbReference type="SAM" id="MobiDB-lite"/>
    </source>
</evidence>
<name>A0A7E4VQH7_PANRE</name>
<dbReference type="Proteomes" id="UP000492821">
    <property type="component" value="Unassembled WGS sequence"/>
</dbReference>
<feature type="region of interest" description="Disordered" evidence="4">
    <location>
        <begin position="195"/>
        <end position="275"/>
    </location>
</feature>
<reference evidence="5" key="1">
    <citation type="journal article" date="2013" name="Genetics">
        <title>The draft genome and transcriptome of Panagrellus redivivus are shaped by the harsh demands of a free-living lifestyle.</title>
        <authorList>
            <person name="Srinivasan J."/>
            <person name="Dillman A.R."/>
            <person name="Macchietto M.G."/>
            <person name="Heikkinen L."/>
            <person name="Lakso M."/>
            <person name="Fracchia K.M."/>
            <person name="Antoshechkin I."/>
            <person name="Mortazavi A."/>
            <person name="Wong G."/>
            <person name="Sternberg P.W."/>
        </authorList>
    </citation>
    <scope>NUCLEOTIDE SEQUENCE [LARGE SCALE GENOMIC DNA]</scope>
    <source>
        <strain evidence="5">MT8872</strain>
    </source>
</reference>
<dbReference type="GO" id="GO:0005634">
    <property type="term" value="C:nucleus"/>
    <property type="evidence" value="ECO:0007669"/>
    <property type="project" value="TreeGrafter"/>
</dbReference>
<evidence type="ECO:0000256" key="3">
    <source>
        <dbReference type="ARBA" id="ARBA00030367"/>
    </source>
</evidence>
<dbReference type="WBParaSite" id="Pan_g23743.t1">
    <property type="protein sequence ID" value="Pan_g23743.t1"/>
    <property type="gene ID" value="Pan_g23743"/>
</dbReference>
<evidence type="ECO:0000313" key="5">
    <source>
        <dbReference type="Proteomes" id="UP000492821"/>
    </source>
</evidence>
<comment type="similarity">
    <text evidence="1">Belongs to the rtf2 family.</text>
</comment>
<dbReference type="AlphaFoldDB" id="A0A7E4VQH7"/>
<dbReference type="InterPro" id="IPR006735">
    <property type="entry name" value="Rtf2"/>
</dbReference>
<dbReference type="GO" id="GO:0006274">
    <property type="term" value="P:DNA replication termination"/>
    <property type="evidence" value="ECO:0007669"/>
    <property type="project" value="TreeGrafter"/>
</dbReference>
<dbReference type="Pfam" id="PF04641">
    <property type="entry name" value="Rtf2"/>
    <property type="match status" value="1"/>
</dbReference>
<organism evidence="5 6">
    <name type="scientific">Panagrellus redivivus</name>
    <name type="common">Microworm</name>
    <dbReference type="NCBI Taxonomy" id="6233"/>
    <lineage>
        <taxon>Eukaryota</taxon>
        <taxon>Metazoa</taxon>
        <taxon>Ecdysozoa</taxon>
        <taxon>Nematoda</taxon>
        <taxon>Chromadorea</taxon>
        <taxon>Rhabditida</taxon>
        <taxon>Tylenchina</taxon>
        <taxon>Panagrolaimomorpha</taxon>
        <taxon>Panagrolaimoidea</taxon>
        <taxon>Panagrolaimidae</taxon>
        <taxon>Panagrellus</taxon>
    </lineage>
</organism>
<feature type="compositionally biased region" description="Low complexity" evidence="4">
    <location>
        <begin position="204"/>
        <end position="219"/>
    </location>
</feature>
<evidence type="ECO:0000256" key="1">
    <source>
        <dbReference type="ARBA" id="ARBA00009885"/>
    </source>
</evidence>
<evidence type="ECO:0000313" key="6">
    <source>
        <dbReference type="WBParaSite" id="Pan_g23743.t1"/>
    </source>
</evidence>
<evidence type="ECO:0000256" key="2">
    <source>
        <dbReference type="ARBA" id="ARBA00015157"/>
    </source>
</evidence>
<proteinExistence type="inferred from homology"/>
<accession>A0A7E4VQH7</accession>
<dbReference type="PANTHER" id="PTHR12775:SF0">
    <property type="entry name" value="REPLICATION TERMINATION FACTOR 2"/>
    <property type="match status" value="1"/>
</dbReference>
<dbReference type="CDD" id="cd16653">
    <property type="entry name" value="RING-like_Rtf2"/>
    <property type="match status" value="1"/>
</dbReference>
<keyword evidence="5" id="KW-1185">Reference proteome</keyword>
<sequence length="275" mass="30142">MGADGGSIPKRCELVKQKKNPEKVDKAVKNAHKWRNCQLSGEKLKKPIVACKLGRLFNKEEIINAKIDKALGKNATTAHIKSLSDVKELKLTDSTTYDANAAEKGDVYIDYNDSPFVCPITGINMNGVYNFVVNWQCGCVFSEKAMAEIKGDLCHGCNGPLDKVNIIQLNPEGEVLKEYEERVAAEAAAKKAKKAAAKAENGETSTSSASTSKPSTSSKTSEKKKKTEKAPKRKAEYSIQDDPNVSKAVKSMFTSSEEAKNQPKAHWVTHNPLYF</sequence>
<reference evidence="6" key="2">
    <citation type="submission" date="2020-10" db="UniProtKB">
        <authorList>
            <consortium name="WormBaseParasite"/>
        </authorList>
    </citation>
    <scope>IDENTIFICATION</scope>
</reference>
<protein>
    <recommendedName>
        <fullName evidence="2">Replication termination factor 2</fullName>
    </recommendedName>
    <alternativeName>
        <fullName evidence="3">Replication termination factor 2 domain-containing protein 1</fullName>
    </alternativeName>
</protein>